<dbReference type="Pfam" id="PF00581">
    <property type="entry name" value="Rhodanese"/>
    <property type="match status" value="1"/>
</dbReference>
<reference evidence="2 3" key="1">
    <citation type="journal article" date="2009" name="Appl. Environ. Microbiol.">
        <title>Community genomic and proteomic analyses of chemoautotrophic iron-oxidizing "Leptospirillum rubarum" (Group II) and "Leptospirillum ferrodiazotrophum" (Group III) bacteria in acid mine drainage biofilms.</title>
        <authorList>
            <person name="Goltsman D.S."/>
            <person name="Denef V.J."/>
            <person name="Singer S.W."/>
            <person name="VerBerkmoes N.C."/>
            <person name="Lefsrud M."/>
            <person name="Mueller R.S."/>
            <person name="Dick G.J."/>
            <person name="Sun C.L."/>
            <person name="Wheeler K.E."/>
            <person name="Zemla A."/>
            <person name="Baker B.J."/>
            <person name="Hauser L."/>
            <person name="Land M."/>
            <person name="Shah M.B."/>
            <person name="Thelen M.P."/>
            <person name="Hettich R.L."/>
            <person name="Banfield J.F."/>
        </authorList>
    </citation>
    <scope>NUCLEOTIDE SEQUENCE [LARGE SCALE GENOMIC DNA]</scope>
</reference>
<dbReference type="AlphaFoldDB" id="C6HWR6"/>
<dbReference type="InterPro" id="IPR050229">
    <property type="entry name" value="GlpE_sulfurtransferase"/>
</dbReference>
<feature type="domain" description="Rhodanese" evidence="1">
    <location>
        <begin position="24"/>
        <end position="112"/>
    </location>
</feature>
<dbReference type="SUPFAM" id="SSF52821">
    <property type="entry name" value="Rhodanese/Cell cycle control phosphatase"/>
    <property type="match status" value="1"/>
</dbReference>
<dbReference type="PANTHER" id="PTHR43031:SF17">
    <property type="entry name" value="SULFURTRANSFERASE YTWF-RELATED"/>
    <property type="match status" value="1"/>
</dbReference>
<dbReference type="Proteomes" id="UP000009374">
    <property type="component" value="Unassembled WGS sequence"/>
</dbReference>
<organism evidence="2 3">
    <name type="scientific">Leptospirillum ferrodiazotrophum</name>
    <dbReference type="NCBI Taxonomy" id="412449"/>
    <lineage>
        <taxon>Bacteria</taxon>
        <taxon>Pseudomonadati</taxon>
        <taxon>Nitrospirota</taxon>
        <taxon>Nitrospiria</taxon>
        <taxon>Nitrospirales</taxon>
        <taxon>Nitrospiraceae</taxon>
        <taxon>Leptospirillum</taxon>
    </lineage>
</organism>
<accession>C6HWR6</accession>
<evidence type="ECO:0000313" key="2">
    <source>
        <dbReference type="EMBL" id="EES53042.1"/>
    </source>
</evidence>
<dbReference type="SMART" id="SM00450">
    <property type="entry name" value="RHOD"/>
    <property type="match status" value="1"/>
</dbReference>
<dbReference type="Gene3D" id="3.40.250.10">
    <property type="entry name" value="Rhodanese-like domain"/>
    <property type="match status" value="1"/>
</dbReference>
<proteinExistence type="predicted"/>
<name>C6HWR6_9BACT</name>
<gene>
    <name evidence="2" type="ORF">UBAL3_80630098</name>
</gene>
<evidence type="ECO:0000259" key="1">
    <source>
        <dbReference type="PROSITE" id="PS50206"/>
    </source>
</evidence>
<dbReference type="PANTHER" id="PTHR43031">
    <property type="entry name" value="FAD-DEPENDENT OXIDOREDUCTASE"/>
    <property type="match status" value="1"/>
</dbReference>
<evidence type="ECO:0000313" key="3">
    <source>
        <dbReference type="Proteomes" id="UP000009374"/>
    </source>
</evidence>
<protein>
    <submittedName>
        <fullName evidence="2">Rhodanese-like domain protein</fullName>
    </submittedName>
</protein>
<dbReference type="InterPro" id="IPR036873">
    <property type="entry name" value="Rhodanese-like_dom_sf"/>
</dbReference>
<dbReference type="PROSITE" id="PS50206">
    <property type="entry name" value="RHODANESE_3"/>
    <property type="match status" value="1"/>
</dbReference>
<keyword evidence="3" id="KW-1185">Reference proteome</keyword>
<dbReference type="InterPro" id="IPR001763">
    <property type="entry name" value="Rhodanese-like_dom"/>
</dbReference>
<dbReference type="EMBL" id="GG693870">
    <property type="protein sequence ID" value="EES53042.1"/>
    <property type="molecule type" value="Genomic_DNA"/>
</dbReference>
<sequence length="114" mass="13220">MFGLFSGKNEMEMHPKELKERLEKGDNLVIIDVREDWEHSRVRLPDAIHIPLAQLPRKLSEIDQEKDVVVYCHHGARSLQACHFLKKMGFEKVKNLTGGIDAYALHVDKTLPRY</sequence>